<sequence>MDLNPALTARLRELQSVYRQLREMPSDKAQQRGQRFNQLIADVFRAFGLEAKANVRGLDGRDEIDVVFTADGVVHVLEAKWEKKRIKGDPVEKLSGRLSDRPAGTRGVVLSMSGYTKPGRQVFERREIVGLEQQHFEATLAGLISPQELLARIHLAQAAKGRRIVPLADVLVLDDEDAGPVPILRSTSETPAPWKVVKSTATGVAASEAYVGAWDDLPALSLAAAPGRLLITTPNGVVEFDPTTGSTRWALALPGTTGRAFRSNDGALTVLCRGALVRWDSTSNDLSVVAGGFGGYATLETDSQGRLWVYNQVGSGETGSTTLACMGQHLGDEQRHEIPFPSGSHVVFLSPDRFFLSGTGHSTILDLAQDPITSKAHWLRSAVQDGRAAVSLGPHTVLTAGNRNGLDGYLVCQDLRTGDTIEELARFTANRLNDIAITSSTALGAKMWILADVQGNDTLFRPLLLDVRVAWATA</sequence>
<dbReference type="Pfam" id="PF04471">
    <property type="entry name" value="Mrr_cat"/>
    <property type="match status" value="1"/>
</dbReference>
<proteinExistence type="predicted"/>
<dbReference type="SUPFAM" id="SSF50998">
    <property type="entry name" value="Quinoprotein alcohol dehydrogenase-like"/>
    <property type="match status" value="1"/>
</dbReference>
<dbReference type="InterPro" id="IPR011335">
    <property type="entry name" value="Restrct_endonuc-II-like"/>
</dbReference>
<organism evidence="2 3">
    <name type="scientific">Streptomyces fuscus</name>
    <dbReference type="NCBI Taxonomy" id="3048495"/>
    <lineage>
        <taxon>Bacteria</taxon>
        <taxon>Bacillati</taxon>
        <taxon>Actinomycetota</taxon>
        <taxon>Actinomycetes</taxon>
        <taxon>Kitasatosporales</taxon>
        <taxon>Streptomycetaceae</taxon>
        <taxon>Streptomyces</taxon>
    </lineage>
</organism>
<feature type="domain" description="Restriction endonuclease type IV Mrr" evidence="1">
    <location>
        <begin position="32"/>
        <end position="131"/>
    </location>
</feature>
<gene>
    <name evidence="2" type="ORF">QNN03_34080</name>
</gene>
<dbReference type="GO" id="GO:0016787">
    <property type="term" value="F:hydrolase activity"/>
    <property type="evidence" value="ECO:0007669"/>
    <property type="project" value="UniProtKB-KW"/>
</dbReference>
<dbReference type="InterPro" id="IPR011047">
    <property type="entry name" value="Quinoprotein_ADH-like_sf"/>
</dbReference>
<dbReference type="GO" id="GO:0004519">
    <property type="term" value="F:endonuclease activity"/>
    <property type="evidence" value="ECO:0007669"/>
    <property type="project" value="UniProtKB-KW"/>
</dbReference>
<dbReference type="RefSeq" id="WP_285436898.1">
    <property type="nucleotide sequence ID" value="NZ_JASJUS010000048.1"/>
</dbReference>
<name>A0ABT7J9B5_9ACTN</name>
<dbReference type="Proteomes" id="UP001241926">
    <property type="component" value="Unassembled WGS sequence"/>
</dbReference>
<evidence type="ECO:0000313" key="3">
    <source>
        <dbReference type="Proteomes" id="UP001241926"/>
    </source>
</evidence>
<dbReference type="InterPro" id="IPR007560">
    <property type="entry name" value="Restrct_endonuc_IV_Mrr"/>
</dbReference>
<comment type="caution">
    <text evidence="2">The sequence shown here is derived from an EMBL/GenBank/DDBJ whole genome shotgun (WGS) entry which is preliminary data.</text>
</comment>
<accession>A0ABT7J9B5</accession>
<dbReference type="EC" id="3.1.21.-" evidence="2"/>
<keyword evidence="2" id="KW-0378">Hydrolase</keyword>
<evidence type="ECO:0000313" key="2">
    <source>
        <dbReference type="EMBL" id="MDL2081471.1"/>
    </source>
</evidence>
<dbReference type="SUPFAM" id="SSF52980">
    <property type="entry name" value="Restriction endonuclease-like"/>
    <property type="match status" value="1"/>
</dbReference>
<keyword evidence="2" id="KW-0255">Endonuclease</keyword>
<keyword evidence="3" id="KW-1185">Reference proteome</keyword>
<dbReference type="EMBL" id="JASJUS010000048">
    <property type="protein sequence ID" value="MDL2081471.1"/>
    <property type="molecule type" value="Genomic_DNA"/>
</dbReference>
<reference evidence="2 3" key="1">
    <citation type="submission" date="2023-05" db="EMBL/GenBank/DDBJ databases">
        <title>Streptomyces fuscus sp. nov., a brown-black pigment producing actinomyces isolated from dry sand of Sea duck farm.</title>
        <authorList>
            <person name="Xie J."/>
            <person name="Shen N."/>
        </authorList>
    </citation>
    <scope>NUCLEOTIDE SEQUENCE [LARGE SCALE GENOMIC DNA]</scope>
    <source>
        <strain evidence="2 3">GXMU-J15</strain>
    </source>
</reference>
<evidence type="ECO:0000259" key="1">
    <source>
        <dbReference type="Pfam" id="PF04471"/>
    </source>
</evidence>
<keyword evidence="2" id="KW-0540">Nuclease</keyword>
<protein>
    <submittedName>
        <fullName evidence="2">Restriction endonuclease</fullName>
        <ecNumber evidence="2">3.1.21.-</ecNumber>
    </submittedName>
</protein>